<evidence type="ECO:0000313" key="2">
    <source>
        <dbReference type="Proteomes" id="UP000468735"/>
    </source>
</evidence>
<organism evidence="1 2">
    <name type="scientific">Actinomadura rudentiformis</name>
    <dbReference type="NCBI Taxonomy" id="359158"/>
    <lineage>
        <taxon>Bacteria</taxon>
        <taxon>Bacillati</taxon>
        <taxon>Actinomycetota</taxon>
        <taxon>Actinomycetes</taxon>
        <taxon>Streptosporangiales</taxon>
        <taxon>Thermomonosporaceae</taxon>
        <taxon>Actinomadura</taxon>
    </lineage>
</organism>
<evidence type="ECO:0000313" key="1">
    <source>
        <dbReference type="EMBL" id="KAB2347844.1"/>
    </source>
</evidence>
<comment type="caution">
    <text evidence="1">The sequence shown here is derived from an EMBL/GenBank/DDBJ whole genome shotgun (WGS) entry which is preliminary data.</text>
</comment>
<name>A0A6H9Z198_9ACTN</name>
<dbReference type="AlphaFoldDB" id="A0A6H9Z198"/>
<dbReference type="OrthoDB" id="3293695at2"/>
<dbReference type="Proteomes" id="UP000468735">
    <property type="component" value="Unassembled WGS sequence"/>
</dbReference>
<proteinExistence type="predicted"/>
<sequence>MITGYDSVLLSTSPPGNAVATFVRGLSQRWPALRIALDESEFVKWDPAIALPDERAEILLAQDEQMVERWEDEGYYLSRSGEGPLMVVYEPCPSSRLKILLLDDPYGRTGFAFEPYEVALTGPGLSLVTIVTPDSDSEFSKQAIAELTTALQA</sequence>
<reference evidence="1 2" key="1">
    <citation type="submission" date="2019-09" db="EMBL/GenBank/DDBJ databases">
        <title>Actinomadura physcomitrii sp. nov., a novel actinomycete isolated from moss [Physcomitrium sphaericum (Ludw) Fuernr].</title>
        <authorList>
            <person name="Zhuang X."/>
            <person name="Liu C."/>
        </authorList>
    </citation>
    <scope>NUCLEOTIDE SEQUENCE [LARGE SCALE GENOMIC DNA]</scope>
    <source>
        <strain evidence="1 2">HMC1</strain>
    </source>
</reference>
<accession>A0A6H9Z198</accession>
<protein>
    <submittedName>
        <fullName evidence="1">Uncharacterized protein</fullName>
    </submittedName>
</protein>
<keyword evidence="2" id="KW-1185">Reference proteome</keyword>
<dbReference type="EMBL" id="WBMT01000008">
    <property type="protein sequence ID" value="KAB2347844.1"/>
    <property type="molecule type" value="Genomic_DNA"/>
</dbReference>
<dbReference type="RefSeq" id="WP_151561467.1">
    <property type="nucleotide sequence ID" value="NZ_WBMT01000008.1"/>
</dbReference>
<gene>
    <name evidence="1" type="ORF">F8566_18295</name>
</gene>